<dbReference type="SUPFAM" id="SSF143456">
    <property type="entry name" value="VC0467-like"/>
    <property type="match status" value="1"/>
</dbReference>
<evidence type="ECO:0000256" key="1">
    <source>
        <dbReference type="ARBA" id="ARBA00009600"/>
    </source>
</evidence>
<dbReference type="GO" id="GO:0005829">
    <property type="term" value="C:cytosol"/>
    <property type="evidence" value="ECO:0007669"/>
    <property type="project" value="TreeGrafter"/>
</dbReference>
<keyword evidence="3" id="KW-1185">Reference proteome</keyword>
<evidence type="ECO:0000313" key="3">
    <source>
        <dbReference type="Proteomes" id="UP000193963"/>
    </source>
</evidence>
<comment type="similarity">
    <text evidence="1">Belongs to the UPF0301 (AlgH) family.</text>
</comment>
<protein>
    <submittedName>
        <fullName evidence="2">Uncharacterized protein</fullName>
    </submittedName>
</protein>
<name>A0A1X6YC81_9RHOB</name>
<dbReference type="Pfam" id="PF02622">
    <property type="entry name" value="DUF179"/>
    <property type="match status" value="1"/>
</dbReference>
<dbReference type="PANTHER" id="PTHR30327">
    <property type="entry name" value="UNCHARACTERIZED PROTEIN YQGE"/>
    <property type="match status" value="1"/>
</dbReference>
<dbReference type="InterPro" id="IPR003774">
    <property type="entry name" value="AlgH-like"/>
</dbReference>
<accession>A0A1X6YC81</accession>
<dbReference type="Gene3D" id="3.40.1740.10">
    <property type="entry name" value="VC0467-like"/>
    <property type="match status" value="1"/>
</dbReference>
<dbReference type="PANTHER" id="PTHR30327:SF1">
    <property type="entry name" value="UPF0301 PROTEIN YQGE"/>
    <property type="match status" value="1"/>
</dbReference>
<gene>
    <name evidence="2" type="ORF">PSM7751_00521</name>
</gene>
<sequence>MGLVVNKPADHVSLPSLLDQLEIPRCADLSGRSVYAGGPVEMERGFVLHSPDYDTEMSTLQVNEQFAMTATLDVLEDIAAGQGPMLAMVALGYCGWAPGQLEDEIAQNGWLVGDPTGGLVFEAEDDRKWDLAMSSLGIDPLSLSAVAGRA</sequence>
<dbReference type="AlphaFoldDB" id="A0A1X6YC81"/>
<proteinExistence type="inferred from homology"/>
<organism evidence="2 3">
    <name type="scientific">Pseudooceanicola marinus</name>
    <dbReference type="NCBI Taxonomy" id="396013"/>
    <lineage>
        <taxon>Bacteria</taxon>
        <taxon>Pseudomonadati</taxon>
        <taxon>Pseudomonadota</taxon>
        <taxon>Alphaproteobacteria</taxon>
        <taxon>Rhodobacterales</taxon>
        <taxon>Paracoccaceae</taxon>
        <taxon>Pseudooceanicola</taxon>
    </lineage>
</organism>
<dbReference type="Proteomes" id="UP000193963">
    <property type="component" value="Unassembled WGS sequence"/>
</dbReference>
<reference evidence="2 3" key="1">
    <citation type="submission" date="2017-03" db="EMBL/GenBank/DDBJ databases">
        <authorList>
            <person name="Afonso C.L."/>
            <person name="Miller P.J."/>
            <person name="Scott M.A."/>
            <person name="Spackman E."/>
            <person name="Goraichik I."/>
            <person name="Dimitrov K.M."/>
            <person name="Suarez D.L."/>
            <person name="Swayne D.E."/>
        </authorList>
    </citation>
    <scope>NUCLEOTIDE SEQUENCE [LARGE SCALE GENOMIC DNA]</scope>
    <source>
        <strain evidence="2 3">CECT 7751</strain>
    </source>
</reference>
<dbReference type="EMBL" id="FWFN01000001">
    <property type="protein sequence ID" value="SLN17104.1"/>
    <property type="molecule type" value="Genomic_DNA"/>
</dbReference>
<evidence type="ECO:0000313" key="2">
    <source>
        <dbReference type="EMBL" id="SLN17104.1"/>
    </source>
</evidence>